<evidence type="ECO:0000256" key="5">
    <source>
        <dbReference type="ARBA" id="ARBA00023065"/>
    </source>
</evidence>
<name>A0A1M5VNR5_9FLAO</name>
<dbReference type="PROSITE" id="PS51371">
    <property type="entry name" value="CBS"/>
    <property type="match status" value="2"/>
</dbReference>
<evidence type="ECO:0000256" key="6">
    <source>
        <dbReference type="ARBA" id="ARBA00023136"/>
    </source>
</evidence>
<reference evidence="14" key="1">
    <citation type="submission" date="2016-11" db="EMBL/GenBank/DDBJ databases">
        <authorList>
            <person name="Jaros S."/>
            <person name="Januszkiewicz K."/>
            <person name="Wedrychowicz H."/>
        </authorList>
    </citation>
    <scope>NUCLEOTIDE SEQUENCE [LARGE SCALE GENOMIC DNA]</scope>
    <source>
        <strain evidence="14">DSM 19859</strain>
    </source>
</reference>
<feature type="domain" description="CBS" evidence="12">
    <location>
        <begin position="536"/>
        <end position="592"/>
    </location>
</feature>
<proteinExistence type="predicted"/>
<organism evidence="14 15">
    <name type="scientific">Leeuwenhoekiella palythoae</name>
    <dbReference type="NCBI Taxonomy" id="573501"/>
    <lineage>
        <taxon>Bacteria</taxon>
        <taxon>Pseudomonadati</taxon>
        <taxon>Bacteroidota</taxon>
        <taxon>Flavobacteriia</taxon>
        <taxon>Flavobacteriales</taxon>
        <taxon>Flavobacteriaceae</taxon>
        <taxon>Leeuwenhoekiella</taxon>
    </lineage>
</organism>
<evidence type="ECO:0000313" key="14">
    <source>
        <dbReference type="EMBL" id="SHH76654.1"/>
    </source>
</evidence>
<dbReference type="EMBL" id="QOVN01000001">
    <property type="protein sequence ID" value="RXG30982.1"/>
    <property type="molecule type" value="Genomic_DNA"/>
</dbReference>
<evidence type="ECO:0000256" key="2">
    <source>
        <dbReference type="ARBA" id="ARBA00022448"/>
    </source>
</evidence>
<evidence type="ECO:0000256" key="9">
    <source>
        <dbReference type="ARBA" id="ARBA00023303"/>
    </source>
</evidence>
<keyword evidence="4 11" id="KW-1133">Transmembrane helix</keyword>
<dbReference type="SUPFAM" id="SSF81340">
    <property type="entry name" value="Clc chloride channel"/>
    <property type="match status" value="1"/>
</dbReference>
<keyword evidence="3 11" id="KW-0812">Transmembrane</keyword>
<feature type="transmembrane region" description="Helical" evidence="11">
    <location>
        <begin position="351"/>
        <end position="373"/>
    </location>
</feature>
<dbReference type="SUPFAM" id="SSF54631">
    <property type="entry name" value="CBS-domain pair"/>
    <property type="match status" value="1"/>
</dbReference>
<dbReference type="Proteomes" id="UP000290037">
    <property type="component" value="Unassembled WGS sequence"/>
</dbReference>
<feature type="domain" description="CBS" evidence="12">
    <location>
        <begin position="470"/>
        <end position="529"/>
    </location>
</feature>
<dbReference type="Pfam" id="PF00654">
    <property type="entry name" value="Voltage_CLC"/>
    <property type="match status" value="1"/>
</dbReference>
<dbReference type="InterPro" id="IPR000644">
    <property type="entry name" value="CBS_dom"/>
</dbReference>
<dbReference type="STRING" id="573501.SAMN04487999_0826"/>
<feature type="transmembrane region" description="Helical" evidence="11">
    <location>
        <begin position="192"/>
        <end position="214"/>
    </location>
</feature>
<accession>A0A1M5VNR5</accession>
<gene>
    <name evidence="13" type="ORF">DSM01_118</name>
    <name evidence="14" type="ORF">SAMN04487999_0826</name>
</gene>
<keyword evidence="6 11" id="KW-0472">Membrane</keyword>
<dbReference type="PANTHER" id="PTHR43427">
    <property type="entry name" value="CHLORIDE CHANNEL PROTEIN CLC-E"/>
    <property type="match status" value="1"/>
</dbReference>
<keyword evidence="9" id="KW-0407">Ion channel</keyword>
<keyword evidence="5" id="KW-0406">Ion transport</keyword>
<evidence type="ECO:0000256" key="8">
    <source>
        <dbReference type="ARBA" id="ARBA00023214"/>
    </source>
</evidence>
<evidence type="ECO:0000256" key="11">
    <source>
        <dbReference type="SAM" id="Phobius"/>
    </source>
</evidence>
<keyword evidence="8" id="KW-0868">Chloride</keyword>
<evidence type="ECO:0000256" key="10">
    <source>
        <dbReference type="PROSITE-ProRule" id="PRU00703"/>
    </source>
</evidence>
<feature type="transmembrane region" description="Helical" evidence="11">
    <location>
        <begin position="24"/>
        <end position="44"/>
    </location>
</feature>
<dbReference type="Gene3D" id="1.10.3080.10">
    <property type="entry name" value="Clc chloride channel"/>
    <property type="match status" value="1"/>
</dbReference>
<evidence type="ECO:0000313" key="15">
    <source>
        <dbReference type="Proteomes" id="UP000184240"/>
    </source>
</evidence>
<feature type="transmembrane region" description="Helical" evidence="11">
    <location>
        <begin position="415"/>
        <end position="436"/>
    </location>
</feature>
<evidence type="ECO:0000313" key="16">
    <source>
        <dbReference type="Proteomes" id="UP000290037"/>
    </source>
</evidence>
<dbReference type="OrthoDB" id="9812438at2"/>
<dbReference type="InterPro" id="IPR014743">
    <property type="entry name" value="Cl-channel_core"/>
</dbReference>
<dbReference type="Pfam" id="PF00571">
    <property type="entry name" value="CBS"/>
    <property type="match status" value="2"/>
</dbReference>
<dbReference type="GO" id="GO:0034707">
    <property type="term" value="C:chloride channel complex"/>
    <property type="evidence" value="ECO:0007669"/>
    <property type="project" value="UniProtKB-KW"/>
</dbReference>
<comment type="subcellular location">
    <subcellularLocation>
        <location evidence="1">Membrane</location>
        <topology evidence="1">Multi-pass membrane protein</topology>
    </subcellularLocation>
</comment>
<evidence type="ECO:0000259" key="12">
    <source>
        <dbReference type="PROSITE" id="PS51371"/>
    </source>
</evidence>
<dbReference type="PRINTS" id="PR00762">
    <property type="entry name" value="CLCHANNEL"/>
</dbReference>
<evidence type="ECO:0000256" key="7">
    <source>
        <dbReference type="ARBA" id="ARBA00023173"/>
    </source>
</evidence>
<reference evidence="13 16" key="3">
    <citation type="submission" date="2018-07" db="EMBL/GenBank/DDBJ databases">
        <title>Leeuwenhoekiella genomics.</title>
        <authorList>
            <person name="Tahon G."/>
            <person name="Willems A."/>
        </authorList>
    </citation>
    <scope>NUCLEOTIDE SEQUENCE [LARGE SCALE GENOMIC DNA]</scope>
    <source>
        <strain evidence="13 16">LMG 24856</strain>
    </source>
</reference>
<dbReference type="AlphaFoldDB" id="A0A1M5VNR5"/>
<evidence type="ECO:0000256" key="1">
    <source>
        <dbReference type="ARBA" id="ARBA00004141"/>
    </source>
</evidence>
<feature type="transmembrane region" description="Helical" evidence="11">
    <location>
        <begin position="385"/>
        <end position="409"/>
    </location>
</feature>
<evidence type="ECO:0000256" key="4">
    <source>
        <dbReference type="ARBA" id="ARBA00022989"/>
    </source>
</evidence>
<protein>
    <submittedName>
        <fullName evidence="13">CIC family chloride channel protein</fullName>
    </submittedName>
    <submittedName>
        <fullName evidence="14">Chloride channel protein, CIC family</fullName>
    </submittedName>
</protein>
<sequence length="596" mass="65237">MPGKKPLLHRFHAWRYKHISKTTFIYFLSVITGLLAGLGAVLIKNFTHVIQNLLEGKLVENYRYGFYFLFPIIGLALTVLIVKFIIRNPLSHGVPMTLRAIAKRKGLLRNYQVYASLITAPITVGFGGSVGLESPTVVTGAGISSYLSRIFHMDQAHRNLLLGCAAAGAMSCIFKAPIAAIIFAVEVFSLDLTLLSLMPLLLASLSAILTSYFFFGSDTILPFELKDAFTIADFPYYMVLGVVAGLTSVYFSKAYFATQKFYSRWTSATTRLIIAGASLGVLLFFIPPLYGEGFDIINQLLEGNTISALGETFFSDYLENIWVVIALLAGLVLFKVIASAITFAGGGIGGIFAPVLFMGSVMGNCIAKVINNLGINGVHISESNFTLVGMTGLLAGVLHAPLTAIFLIAEITGGYGLFIPLMITAAIAYGINKYFLPHSVYGMELAVKGELITHDKDQAVLTLLNVDQIIESNFIRVKPNMTLGEMVKCAVAKSTRNLFPVVNEEDELVGVITLDDIREIMFDASLYDTTKVGSLMHAAPEYIYLESDPAKEVMRKFQDSGAWNLPVIKDGKYHGFISKSKLLTAYRRMLVSFSRK</sequence>
<dbReference type="InterPro" id="IPR050368">
    <property type="entry name" value="ClC-type_chloride_channel"/>
</dbReference>
<keyword evidence="16" id="KW-1185">Reference proteome</keyword>
<evidence type="ECO:0000256" key="3">
    <source>
        <dbReference type="ARBA" id="ARBA00022692"/>
    </source>
</evidence>
<keyword evidence="7" id="KW-0869">Chloride channel</keyword>
<dbReference type="PANTHER" id="PTHR43427:SF6">
    <property type="entry name" value="CHLORIDE CHANNEL PROTEIN CLC-E"/>
    <property type="match status" value="1"/>
</dbReference>
<dbReference type="InterPro" id="IPR046342">
    <property type="entry name" value="CBS_dom_sf"/>
</dbReference>
<feature type="transmembrane region" description="Helical" evidence="11">
    <location>
        <begin position="321"/>
        <end position="345"/>
    </location>
</feature>
<feature type="transmembrane region" description="Helical" evidence="11">
    <location>
        <begin position="272"/>
        <end position="290"/>
    </location>
</feature>
<feature type="transmembrane region" description="Helical" evidence="11">
    <location>
        <begin position="64"/>
        <end position="86"/>
    </location>
</feature>
<keyword evidence="2" id="KW-0813">Transport</keyword>
<dbReference type="CDD" id="cd00400">
    <property type="entry name" value="Voltage_gated_ClC"/>
    <property type="match status" value="1"/>
</dbReference>
<feature type="transmembrane region" description="Helical" evidence="11">
    <location>
        <begin position="107"/>
        <end position="126"/>
    </location>
</feature>
<feature type="transmembrane region" description="Helical" evidence="11">
    <location>
        <begin position="234"/>
        <end position="251"/>
    </location>
</feature>
<evidence type="ECO:0000313" key="13">
    <source>
        <dbReference type="EMBL" id="RXG30982.1"/>
    </source>
</evidence>
<dbReference type="Gene3D" id="3.10.580.10">
    <property type="entry name" value="CBS-domain"/>
    <property type="match status" value="1"/>
</dbReference>
<dbReference type="EMBL" id="FQXT01000002">
    <property type="protein sequence ID" value="SHH76654.1"/>
    <property type="molecule type" value="Genomic_DNA"/>
</dbReference>
<keyword evidence="10" id="KW-0129">CBS domain</keyword>
<feature type="transmembrane region" description="Helical" evidence="11">
    <location>
        <begin position="160"/>
        <end position="185"/>
    </location>
</feature>
<dbReference type="GO" id="GO:0005254">
    <property type="term" value="F:chloride channel activity"/>
    <property type="evidence" value="ECO:0007669"/>
    <property type="project" value="UniProtKB-KW"/>
</dbReference>
<dbReference type="RefSeq" id="WP_072980721.1">
    <property type="nucleotide sequence ID" value="NZ_CAXPJH010000015.1"/>
</dbReference>
<reference evidence="15" key="2">
    <citation type="submission" date="2016-11" db="EMBL/GenBank/DDBJ databases">
        <authorList>
            <person name="Varghese N."/>
            <person name="Submissions S."/>
        </authorList>
    </citation>
    <scope>NUCLEOTIDE SEQUENCE [LARGE SCALE GENOMIC DNA]</scope>
    <source>
        <strain evidence="15">DSM 19859</strain>
    </source>
</reference>
<dbReference type="Proteomes" id="UP000184240">
    <property type="component" value="Unassembled WGS sequence"/>
</dbReference>
<dbReference type="InterPro" id="IPR001807">
    <property type="entry name" value="ClC"/>
</dbReference>
<dbReference type="CDD" id="cd02205">
    <property type="entry name" value="CBS_pair_SF"/>
    <property type="match status" value="1"/>
</dbReference>